<accession>A0A1V9Z6J5</accession>
<dbReference type="InterPro" id="IPR036259">
    <property type="entry name" value="MFS_trans_sf"/>
</dbReference>
<feature type="transmembrane region" description="Helical" evidence="5">
    <location>
        <begin position="321"/>
        <end position="345"/>
    </location>
</feature>
<feature type="domain" description="Major facilitator superfamily (MFS) profile" evidence="6">
    <location>
        <begin position="12"/>
        <end position="436"/>
    </location>
</feature>
<feature type="transmembrane region" description="Helical" evidence="5">
    <location>
        <begin position="406"/>
        <end position="426"/>
    </location>
</feature>
<organism evidence="7 8">
    <name type="scientific">Thraustotheca clavata</name>
    <dbReference type="NCBI Taxonomy" id="74557"/>
    <lineage>
        <taxon>Eukaryota</taxon>
        <taxon>Sar</taxon>
        <taxon>Stramenopiles</taxon>
        <taxon>Oomycota</taxon>
        <taxon>Saprolegniomycetes</taxon>
        <taxon>Saprolegniales</taxon>
        <taxon>Achlyaceae</taxon>
        <taxon>Thraustotheca</taxon>
    </lineage>
</organism>
<dbReference type="Gene3D" id="1.20.1250.20">
    <property type="entry name" value="MFS general substrate transporter like domains"/>
    <property type="match status" value="1"/>
</dbReference>
<reference evidence="7 8" key="1">
    <citation type="journal article" date="2014" name="Genome Biol. Evol.">
        <title>The secreted proteins of Achlya hypogyna and Thraustotheca clavata identify the ancestral oomycete secretome and reveal gene acquisitions by horizontal gene transfer.</title>
        <authorList>
            <person name="Misner I."/>
            <person name="Blouin N."/>
            <person name="Leonard G."/>
            <person name="Richards T.A."/>
            <person name="Lane C.E."/>
        </authorList>
    </citation>
    <scope>NUCLEOTIDE SEQUENCE [LARGE SCALE GENOMIC DNA]</scope>
    <source>
        <strain evidence="7 8">ATCC 34112</strain>
    </source>
</reference>
<feature type="transmembrane region" description="Helical" evidence="5">
    <location>
        <begin position="16"/>
        <end position="38"/>
    </location>
</feature>
<evidence type="ECO:0000313" key="7">
    <source>
        <dbReference type="EMBL" id="OQR93606.1"/>
    </source>
</evidence>
<keyword evidence="8" id="KW-1185">Reference proteome</keyword>
<dbReference type="InterPro" id="IPR001958">
    <property type="entry name" value="Tet-R_TetA/multi-R_MdtG-like"/>
</dbReference>
<evidence type="ECO:0000259" key="6">
    <source>
        <dbReference type="PROSITE" id="PS50850"/>
    </source>
</evidence>
<feature type="transmembrane region" description="Helical" evidence="5">
    <location>
        <begin position="77"/>
        <end position="104"/>
    </location>
</feature>
<evidence type="ECO:0000256" key="2">
    <source>
        <dbReference type="ARBA" id="ARBA00022692"/>
    </source>
</evidence>
<evidence type="ECO:0000313" key="8">
    <source>
        <dbReference type="Proteomes" id="UP000243217"/>
    </source>
</evidence>
<dbReference type="AlphaFoldDB" id="A0A1V9Z6J5"/>
<feature type="transmembrane region" description="Helical" evidence="5">
    <location>
        <begin position="164"/>
        <end position="186"/>
    </location>
</feature>
<dbReference type="PANTHER" id="PTHR24002:SF3">
    <property type="entry name" value="SOLUTE CARRIER FAMILY 22 MEMBER 18"/>
    <property type="match status" value="1"/>
</dbReference>
<keyword evidence="4 5" id="KW-0472">Membrane</keyword>
<dbReference type="EMBL" id="JNBS01002243">
    <property type="protein sequence ID" value="OQR93606.1"/>
    <property type="molecule type" value="Genomic_DNA"/>
</dbReference>
<dbReference type="InterPro" id="IPR011701">
    <property type="entry name" value="MFS"/>
</dbReference>
<dbReference type="GO" id="GO:0022857">
    <property type="term" value="F:transmembrane transporter activity"/>
    <property type="evidence" value="ECO:0007669"/>
    <property type="project" value="InterPro"/>
</dbReference>
<comment type="subcellular location">
    <subcellularLocation>
        <location evidence="1">Membrane</location>
        <topology evidence="1">Multi-pass membrane protein</topology>
    </subcellularLocation>
</comment>
<feature type="transmembrane region" description="Helical" evidence="5">
    <location>
        <begin position="50"/>
        <end position="70"/>
    </location>
</feature>
<sequence length="436" mass="47093">MDESSEEMRVNPLQTLYLVSFVDLFAVSLIVPSLPAFIKSLGGDALTVGFVTSMYGAIQMFTAPLAGVLSDIFDRRLVLLVGIAGATIGYVILGMSLTLSMAMFSRVPIGIFKHTLSTVRLIVADQTTQSLRSDAMGKINAYSNFGFIFGPIVGGYLSSRPNGFNVTAFLTAIMFVFNYALVYSILPNCPPTPPPHRPILQDKEDANVDLEAQDDSSLLADAKKEASQPILKALIAKLFDYKDILRASPRARNILFVRLLMSGASILMRSHFMLLLEEKYASSSIERGYILSYTGFLAACSSFFVGPIVSMAPSEAMLVQLTSMVCVFSFFGTAVSNSLITVLVLQIPREIGISILRACSLSMQTAAVQPQHLGGILGLSTCLTALARTIAPVLSGYLYIMSMDGPAYGASALAMMSGGLFYISLYRPGYKQKQAL</sequence>
<feature type="transmembrane region" description="Helical" evidence="5">
    <location>
        <begin position="288"/>
        <end position="309"/>
    </location>
</feature>
<evidence type="ECO:0000256" key="5">
    <source>
        <dbReference type="SAM" id="Phobius"/>
    </source>
</evidence>
<dbReference type="Pfam" id="PF07690">
    <property type="entry name" value="MFS_1"/>
    <property type="match status" value="1"/>
</dbReference>
<dbReference type="OrthoDB" id="10262656at2759"/>
<dbReference type="PANTHER" id="PTHR24002">
    <property type="entry name" value="SOLUTE CARRIER FAMILY 22 MEMBER 18"/>
    <property type="match status" value="1"/>
</dbReference>
<comment type="caution">
    <text evidence="7">The sequence shown here is derived from an EMBL/GenBank/DDBJ whole genome shotgun (WGS) entry which is preliminary data.</text>
</comment>
<evidence type="ECO:0000256" key="3">
    <source>
        <dbReference type="ARBA" id="ARBA00022989"/>
    </source>
</evidence>
<name>A0A1V9Z6J5_9STRA</name>
<feature type="transmembrane region" description="Helical" evidence="5">
    <location>
        <begin position="255"/>
        <end position="276"/>
    </location>
</feature>
<keyword evidence="3 5" id="KW-1133">Transmembrane helix</keyword>
<dbReference type="SUPFAM" id="SSF103473">
    <property type="entry name" value="MFS general substrate transporter"/>
    <property type="match status" value="1"/>
</dbReference>
<evidence type="ECO:0000256" key="4">
    <source>
        <dbReference type="ARBA" id="ARBA00023136"/>
    </source>
</evidence>
<dbReference type="Proteomes" id="UP000243217">
    <property type="component" value="Unassembled WGS sequence"/>
</dbReference>
<gene>
    <name evidence="7" type="ORF">THRCLA_08409</name>
</gene>
<dbReference type="GO" id="GO:0005635">
    <property type="term" value="C:nuclear envelope"/>
    <property type="evidence" value="ECO:0007669"/>
    <property type="project" value="TreeGrafter"/>
</dbReference>
<dbReference type="PRINTS" id="PR01035">
    <property type="entry name" value="TCRTETA"/>
</dbReference>
<feature type="transmembrane region" description="Helical" evidence="5">
    <location>
        <begin position="139"/>
        <end position="157"/>
    </location>
</feature>
<protein>
    <submittedName>
        <fullName evidence="7">Major facilitator superfamily domain-containing protein 9</fullName>
    </submittedName>
</protein>
<evidence type="ECO:0000256" key="1">
    <source>
        <dbReference type="ARBA" id="ARBA00004141"/>
    </source>
</evidence>
<feature type="transmembrane region" description="Helical" evidence="5">
    <location>
        <begin position="373"/>
        <end position="400"/>
    </location>
</feature>
<dbReference type="InterPro" id="IPR020846">
    <property type="entry name" value="MFS_dom"/>
</dbReference>
<dbReference type="GO" id="GO:0016020">
    <property type="term" value="C:membrane"/>
    <property type="evidence" value="ECO:0007669"/>
    <property type="project" value="UniProtKB-SubCell"/>
</dbReference>
<proteinExistence type="predicted"/>
<dbReference type="PROSITE" id="PS50850">
    <property type="entry name" value="MFS"/>
    <property type="match status" value="1"/>
</dbReference>
<keyword evidence="2 5" id="KW-0812">Transmembrane</keyword>